<keyword evidence="2" id="KW-1185">Reference proteome</keyword>
<organism evidence="1 2">
    <name type="scientific">Pluteus cervinus</name>
    <dbReference type="NCBI Taxonomy" id="181527"/>
    <lineage>
        <taxon>Eukaryota</taxon>
        <taxon>Fungi</taxon>
        <taxon>Dikarya</taxon>
        <taxon>Basidiomycota</taxon>
        <taxon>Agaricomycotina</taxon>
        <taxon>Agaricomycetes</taxon>
        <taxon>Agaricomycetidae</taxon>
        <taxon>Agaricales</taxon>
        <taxon>Pluteineae</taxon>
        <taxon>Pluteaceae</taxon>
        <taxon>Pluteus</taxon>
    </lineage>
</organism>
<gene>
    <name evidence="1" type="ORF">BDN72DRAFT_35406</name>
</gene>
<evidence type="ECO:0000313" key="2">
    <source>
        <dbReference type="Proteomes" id="UP000308600"/>
    </source>
</evidence>
<proteinExistence type="predicted"/>
<dbReference type="EMBL" id="ML208259">
    <property type="protein sequence ID" value="TFK77267.1"/>
    <property type="molecule type" value="Genomic_DNA"/>
</dbReference>
<evidence type="ECO:0000313" key="1">
    <source>
        <dbReference type="EMBL" id="TFK77267.1"/>
    </source>
</evidence>
<sequence>MDEDTRISSVASSPLASLSPSPMRSPQRATFCYVSLPRLSAEERSRYKSVGDTSLKALNVQKFDEIIGEYQDGDKFYYFARYKEGIAWKFPARSFTLSHPQLVQKYKLRKAEGSLEEFNPSASYVHPLSRVKIKLKISKGRASSNPRDDSDFEDEESGEEEDESYGLETRSAKAGRSDRKLRSRFDTEDVESDGDSHGGHRRSTRATRLKRKASQRSDGADSDEYSNSVPTQKKQKRTYRKRTVKAEYGIIRSMDDLDDESGSDAEGALKRHREFCEKCHRSPANELVASFEKKSKKKGRKKKRDEFDENSEDERERLEELGGWVRCLRCPVSAHWHCLSGIQRVDILKAAQVKAPASGTPDAPPRRDLGIEESTEFFCGACTKGGICLGCLAAIEPPSSSEPVTSGDLETEAPSQDVTKPTFLLFRCATCKRPAHYEHMPNLADEEDSTAADIARYYQVETKWLCQDCSSYTHPLDKIIAWRPYPPSAIELPPAPGSPSPWKVSMPREYLVKWQERSYRRTQWVPHMWLVSTSSAKLKNFLTGGTKVELVDATPAPDDMLVDGVSDSAAQSRDTSRHPSQAPSPLDSMPDAERRIPAAWKTVDRVLDVLLWRPPRIKRKGRSSESPGVSDDEYEEQHQEIFQYGNEPSPEFTETISQYENRTDNEFVIEDIRRVVWAFIKWDRLGYDEATWDSPPRPDEAGYDAYEAALRRLLVSRQVSIVKMTKSHAEVFDHRPEEAFRKHVLKDAADLQLGQSPNLKLMPFQVDGFNWLASNWWAHQHCILADEMGLGKTVQIATFLGYIAAKFKASPALVVVPNSTITNWVRELEQWAPNLTVVPFYGEAKARDIIKRYELHHEHPSSGNTHAKFHVLVATYETLLNAKDFAPVFKNQPRWEVLIVDEGQRLKNDSSLLFKKLNELNSIHRIIMTGTPLNNNIRELFNLMNFLDPNEWKDLAALEKEHEELTEDLVKQLHLRLRPYFLRRVKAEVLQLPPKNEVIVPVSMTSLQKEVYRSILGKNLEILKGLIGSSRSRPTNNSKNVHNMLMQLRKCLQHPYLYDENIEPPGLSRQAAHEKLIDGSTKLRLLKMLLPKLKERGHRILLFSQFVIALDVIEDFLVGEGYRFLRLDGNTKSSERQKSMDEFNRPGSDTFIFLLTTRAGGVGINLYSADTVIIFDPDFNPHQDLQAIARAYRYGQKKTCLVFKLMVKDSAEERIMQIGKKKLVLDHLIVQKMDDEDTGGENLQSILTYGAKALFEELDASRDITYSEHDIEKLIEKTELEGDEAVDNPLPGAMTFNFAKVWSADKDALEEVGDVDPSDSWAQTLEKITQDRAKAQSEEMAQAGRGVRRKAAVVAQSNMRTTATSDGPAIMNVPQQRSGSVSGSSYSGSDASDSDGGDDMAVDEDPLEVPEAQRRRQSAFLQAPHPNGVIPQPSAIALGKKPKTYEEKENCGLCGVKNHSDSSTCAMVEPSHNLAEFREMLMLHADDEPWEQRFAAVRAIDETLYKRGDIALIAGQPLHLIRKKEPAPRPKPKSAPRPQAGTSSGSGHQSRPQQIQFRGNAF</sequence>
<name>A0ACD3BI42_9AGAR</name>
<protein>
    <submittedName>
        <fullName evidence="1">Uncharacterized protein</fullName>
    </submittedName>
</protein>
<dbReference type="Proteomes" id="UP000308600">
    <property type="component" value="Unassembled WGS sequence"/>
</dbReference>
<accession>A0ACD3BI42</accession>
<reference evidence="1 2" key="1">
    <citation type="journal article" date="2019" name="Nat. Ecol. Evol.">
        <title>Megaphylogeny resolves global patterns of mushroom evolution.</title>
        <authorList>
            <person name="Varga T."/>
            <person name="Krizsan K."/>
            <person name="Foldi C."/>
            <person name="Dima B."/>
            <person name="Sanchez-Garcia M."/>
            <person name="Sanchez-Ramirez S."/>
            <person name="Szollosi G.J."/>
            <person name="Szarkandi J.G."/>
            <person name="Papp V."/>
            <person name="Albert L."/>
            <person name="Andreopoulos W."/>
            <person name="Angelini C."/>
            <person name="Antonin V."/>
            <person name="Barry K.W."/>
            <person name="Bougher N.L."/>
            <person name="Buchanan P."/>
            <person name="Buyck B."/>
            <person name="Bense V."/>
            <person name="Catcheside P."/>
            <person name="Chovatia M."/>
            <person name="Cooper J."/>
            <person name="Damon W."/>
            <person name="Desjardin D."/>
            <person name="Finy P."/>
            <person name="Geml J."/>
            <person name="Haridas S."/>
            <person name="Hughes K."/>
            <person name="Justo A."/>
            <person name="Karasinski D."/>
            <person name="Kautmanova I."/>
            <person name="Kiss B."/>
            <person name="Kocsube S."/>
            <person name="Kotiranta H."/>
            <person name="LaButti K.M."/>
            <person name="Lechner B.E."/>
            <person name="Liimatainen K."/>
            <person name="Lipzen A."/>
            <person name="Lukacs Z."/>
            <person name="Mihaltcheva S."/>
            <person name="Morgado L.N."/>
            <person name="Niskanen T."/>
            <person name="Noordeloos M.E."/>
            <person name="Ohm R.A."/>
            <person name="Ortiz-Santana B."/>
            <person name="Ovrebo C."/>
            <person name="Racz N."/>
            <person name="Riley R."/>
            <person name="Savchenko A."/>
            <person name="Shiryaev A."/>
            <person name="Soop K."/>
            <person name="Spirin V."/>
            <person name="Szebenyi C."/>
            <person name="Tomsovsky M."/>
            <person name="Tulloss R.E."/>
            <person name="Uehling J."/>
            <person name="Grigoriev I.V."/>
            <person name="Vagvolgyi C."/>
            <person name="Papp T."/>
            <person name="Martin F.M."/>
            <person name="Miettinen O."/>
            <person name="Hibbett D.S."/>
            <person name="Nagy L.G."/>
        </authorList>
    </citation>
    <scope>NUCLEOTIDE SEQUENCE [LARGE SCALE GENOMIC DNA]</scope>
    <source>
        <strain evidence="1 2">NL-1719</strain>
    </source>
</reference>